<accession>A0ABY7PXU0</accession>
<organism evidence="1 2">
    <name type="scientific">Kitasatospora cathayae</name>
    <dbReference type="NCBI Taxonomy" id="3004092"/>
    <lineage>
        <taxon>Bacteria</taxon>
        <taxon>Bacillati</taxon>
        <taxon>Actinomycetota</taxon>
        <taxon>Actinomycetes</taxon>
        <taxon>Kitasatosporales</taxon>
        <taxon>Streptomycetaceae</taxon>
        <taxon>Kitasatospora</taxon>
    </lineage>
</organism>
<protein>
    <submittedName>
        <fullName evidence="1">Uncharacterized protein</fullName>
    </submittedName>
</protein>
<dbReference type="Proteomes" id="UP001212821">
    <property type="component" value="Chromosome"/>
</dbReference>
<evidence type="ECO:0000313" key="2">
    <source>
        <dbReference type="Proteomes" id="UP001212821"/>
    </source>
</evidence>
<dbReference type="EMBL" id="CP115450">
    <property type="protein sequence ID" value="WBP85189.1"/>
    <property type="molecule type" value="Genomic_DNA"/>
</dbReference>
<reference evidence="2" key="1">
    <citation type="submission" date="2022-12" db="EMBL/GenBank/DDBJ databases">
        <authorList>
            <person name="Mo P."/>
        </authorList>
    </citation>
    <scope>NUCLEOTIDE SEQUENCE [LARGE SCALE GENOMIC DNA]</scope>
    <source>
        <strain evidence="2">HUAS 3-15</strain>
    </source>
</reference>
<gene>
    <name evidence="1" type="ORF">O1G21_04500</name>
</gene>
<keyword evidence="2" id="KW-1185">Reference proteome</keyword>
<proteinExistence type="predicted"/>
<name>A0ABY7PXU0_9ACTN</name>
<dbReference type="RefSeq" id="WP_270140972.1">
    <property type="nucleotide sequence ID" value="NZ_CP115450.1"/>
</dbReference>
<sequence>MARAEAGKDENCHGQQHSSTLFRFAHFRILAPFPGGRLLMELSTLEQAMHEIRTTENEEISTKQVRHGDLQEESWFDWNSQLAHVRYSRPGWSRGCRTRMYSRSQLRSALLTAGFNDVRMMGDLRGGPVDDDHRTVTVATS</sequence>
<evidence type="ECO:0000313" key="1">
    <source>
        <dbReference type="EMBL" id="WBP85189.1"/>
    </source>
</evidence>